<dbReference type="InterPro" id="IPR051925">
    <property type="entry name" value="RNA-binding_domain"/>
</dbReference>
<proteinExistence type="predicted"/>
<protein>
    <submittedName>
        <fullName evidence="4">RNA-binding protein YhbY</fullName>
    </submittedName>
</protein>
<dbReference type="Gene3D" id="3.30.110.60">
    <property type="entry name" value="YhbY-like"/>
    <property type="match status" value="1"/>
</dbReference>
<keyword evidence="5" id="KW-1185">Reference proteome</keyword>
<evidence type="ECO:0000256" key="2">
    <source>
        <dbReference type="PROSITE-ProRule" id="PRU00626"/>
    </source>
</evidence>
<reference evidence="4" key="1">
    <citation type="journal article" date="2023" name="Int. J. Syst. Evol. Microbiol.">
        <title>Mesoterricola silvestris gen. nov., sp. nov., Mesoterricola sediminis sp. nov., Geothrix oryzae sp. nov., Geothrix edaphica sp. nov., Geothrix rubra sp. nov., and Geothrix limicola sp. nov., six novel members of Acidobacteriota isolated from soils.</title>
        <authorList>
            <person name="Itoh H."/>
            <person name="Sugisawa Y."/>
            <person name="Mise K."/>
            <person name="Xu Z."/>
            <person name="Kuniyasu M."/>
            <person name="Ushijima N."/>
            <person name="Kawano K."/>
            <person name="Kobayashi E."/>
            <person name="Shiratori Y."/>
            <person name="Masuda Y."/>
            <person name="Senoo K."/>
        </authorList>
    </citation>
    <scope>NUCLEOTIDE SEQUENCE</scope>
    <source>
        <strain evidence="4">W786</strain>
    </source>
</reference>
<dbReference type="KEGG" id="msea:METESE_14460"/>
<dbReference type="EMBL" id="AP027081">
    <property type="protein sequence ID" value="BDU76488.1"/>
    <property type="molecule type" value="Genomic_DNA"/>
</dbReference>
<dbReference type="SUPFAM" id="SSF75471">
    <property type="entry name" value="YhbY-like"/>
    <property type="match status" value="1"/>
</dbReference>
<dbReference type="InterPro" id="IPR035920">
    <property type="entry name" value="YhbY-like_sf"/>
</dbReference>
<dbReference type="PANTHER" id="PTHR40065:SF3">
    <property type="entry name" value="RNA-BINDING PROTEIN YHBY"/>
    <property type="match status" value="1"/>
</dbReference>
<dbReference type="SMART" id="SM01103">
    <property type="entry name" value="CRS1_YhbY"/>
    <property type="match status" value="1"/>
</dbReference>
<evidence type="ECO:0000313" key="4">
    <source>
        <dbReference type="EMBL" id="BDU76488.1"/>
    </source>
</evidence>
<name>A0AA48HDX8_9BACT</name>
<organism evidence="4 5">
    <name type="scientific">Mesoterricola sediminis</name>
    <dbReference type="NCBI Taxonomy" id="2927980"/>
    <lineage>
        <taxon>Bacteria</taxon>
        <taxon>Pseudomonadati</taxon>
        <taxon>Acidobacteriota</taxon>
        <taxon>Holophagae</taxon>
        <taxon>Holophagales</taxon>
        <taxon>Holophagaceae</taxon>
        <taxon>Mesoterricola</taxon>
    </lineage>
</organism>
<dbReference type="RefSeq" id="WP_243335419.1">
    <property type="nucleotide sequence ID" value="NZ_AP027081.1"/>
</dbReference>
<evidence type="ECO:0000256" key="1">
    <source>
        <dbReference type="ARBA" id="ARBA00022884"/>
    </source>
</evidence>
<dbReference type="Proteomes" id="UP001228113">
    <property type="component" value="Chromosome"/>
</dbReference>
<accession>A0AA48HDX8</accession>
<feature type="domain" description="CRM" evidence="3">
    <location>
        <begin position="1"/>
        <end position="97"/>
    </location>
</feature>
<gene>
    <name evidence="4" type="primary">yhbY</name>
    <name evidence="4" type="ORF">METESE_14460</name>
</gene>
<sequence>MLTPKQRQHLKAMAHPLKAAVHVGKAGLTDALAGELDVMLESLELIKIRLNQNTAEDEAGVVEALKAKVPGLEVVRVMGHQVLVYRASRNRPTAYPLPVA</sequence>
<dbReference type="PANTHER" id="PTHR40065">
    <property type="entry name" value="RNA-BINDING PROTEIN YHBY"/>
    <property type="match status" value="1"/>
</dbReference>
<keyword evidence="1 2" id="KW-0694">RNA-binding</keyword>
<evidence type="ECO:0000259" key="3">
    <source>
        <dbReference type="PROSITE" id="PS51295"/>
    </source>
</evidence>
<dbReference type="GO" id="GO:0003723">
    <property type="term" value="F:RNA binding"/>
    <property type="evidence" value="ECO:0007669"/>
    <property type="project" value="UniProtKB-UniRule"/>
</dbReference>
<dbReference type="Pfam" id="PF01985">
    <property type="entry name" value="CRS1_YhbY"/>
    <property type="match status" value="1"/>
</dbReference>
<dbReference type="PROSITE" id="PS51295">
    <property type="entry name" value="CRM"/>
    <property type="match status" value="1"/>
</dbReference>
<dbReference type="AlphaFoldDB" id="A0AA48HDX8"/>
<dbReference type="InterPro" id="IPR001890">
    <property type="entry name" value="RNA-binding_CRM"/>
</dbReference>
<evidence type="ECO:0000313" key="5">
    <source>
        <dbReference type="Proteomes" id="UP001228113"/>
    </source>
</evidence>